<dbReference type="SUPFAM" id="SSF47384">
    <property type="entry name" value="Homodimeric domain of signal transducing histidine kinase"/>
    <property type="match status" value="1"/>
</dbReference>
<proteinExistence type="predicted"/>
<dbReference type="RefSeq" id="WP_117141597.1">
    <property type="nucleotide sequence ID" value="NZ_CAKXKJ010000010.1"/>
</dbReference>
<evidence type="ECO:0000256" key="6">
    <source>
        <dbReference type="ARBA" id="ARBA00022777"/>
    </source>
</evidence>
<keyword evidence="5" id="KW-0808">Transferase</keyword>
<dbReference type="PROSITE" id="PS50109">
    <property type="entry name" value="HIS_KIN"/>
    <property type="match status" value="1"/>
</dbReference>
<feature type="domain" description="Histidine kinase" evidence="10">
    <location>
        <begin position="335"/>
        <end position="550"/>
    </location>
</feature>
<dbReference type="GeneID" id="97994458"/>
<dbReference type="OrthoDB" id="9813151at2"/>
<dbReference type="FunFam" id="3.30.565.10:FF:000006">
    <property type="entry name" value="Sensor histidine kinase WalK"/>
    <property type="match status" value="1"/>
</dbReference>
<organism evidence="11 12">
    <name type="scientific">Evtepia gabavorous</name>
    <dbReference type="NCBI Taxonomy" id="2211183"/>
    <lineage>
        <taxon>Bacteria</taxon>
        <taxon>Bacillati</taxon>
        <taxon>Bacillota</taxon>
        <taxon>Clostridia</taxon>
        <taxon>Eubacteriales</taxon>
        <taxon>Evtepia</taxon>
    </lineage>
</organism>
<evidence type="ECO:0000259" key="10">
    <source>
        <dbReference type="PROSITE" id="PS50109"/>
    </source>
</evidence>
<gene>
    <name evidence="11" type="ORF">DV520_01745</name>
</gene>
<evidence type="ECO:0000256" key="5">
    <source>
        <dbReference type="ARBA" id="ARBA00022679"/>
    </source>
</evidence>
<evidence type="ECO:0000313" key="12">
    <source>
        <dbReference type="Proteomes" id="UP000260649"/>
    </source>
</evidence>
<dbReference type="Gene3D" id="3.30.565.10">
    <property type="entry name" value="Histidine kinase-like ATPase, C-terminal domain"/>
    <property type="match status" value="1"/>
</dbReference>
<keyword evidence="12" id="KW-1185">Reference proteome</keyword>
<keyword evidence="6 11" id="KW-0418">Kinase</keyword>
<evidence type="ECO:0000313" key="11">
    <source>
        <dbReference type="EMBL" id="RFT07397.1"/>
    </source>
</evidence>
<keyword evidence="7" id="KW-0902">Two-component regulatory system</keyword>
<dbReference type="Pfam" id="PF08448">
    <property type="entry name" value="PAS_4"/>
    <property type="match status" value="1"/>
</dbReference>
<dbReference type="Pfam" id="PF02518">
    <property type="entry name" value="HATPase_c"/>
    <property type="match status" value="1"/>
</dbReference>
<dbReference type="InterPro" id="IPR013656">
    <property type="entry name" value="PAS_4"/>
</dbReference>
<dbReference type="SMART" id="SM00388">
    <property type="entry name" value="HisKA"/>
    <property type="match status" value="1"/>
</dbReference>
<dbReference type="InterPro" id="IPR035965">
    <property type="entry name" value="PAS-like_dom_sf"/>
</dbReference>
<accession>A0A3E2B5U7</accession>
<dbReference type="CDD" id="cd00075">
    <property type="entry name" value="HATPase"/>
    <property type="match status" value="1"/>
</dbReference>
<comment type="caution">
    <text evidence="11">The sequence shown here is derived from an EMBL/GenBank/DDBJ whole genome shotgun (WGS) entry which is preliminary data.</text>
</comment>
<keyword evidence="8 9" id="KW-0472">Membrane</keyword>
<dbReference type="Pfam" id="PF00512">
    <property type="entry name" value="HisKA"/>
    <property type="match status" value="1"/>
</dbReference>
<dbReference type="InterPro" id="IPR050351">
    <property type="entry name" value="BphY/WalK/GraS-like"/>
</dbReference>
<keyword evidence="9" id="KW-1133">Transmembrane helix</keyword>
<keyword evidence="4" id="KW-0597">Phosphoprotein</keyword>
<dbReference type="InterPro" id="IPR003594">
    <property type="entry name" value="HATPase_dom"/>
</dbReference>
<dbReference type="PANTHER" id="PTHR45453:SF1">
    <property type="entry name" value="PHOSPHATE REGULON SENSOR PROTEIN PHOR"/>
    <property type="match status" value="1"/>
</dbReference>
<dbReference type="GO" id="GO:0016036">
    <property type="term" value="P:cellular response to phosphate starvation"/>
    <property type="evidence" value="ECO:0007669"/>
    <property type="project" value="TreeGrafter"/>
</dbReference>
<evidence type="ECO:0000256" key="8">
    <source>
        <dbReference type="ARBA" id="ARBA00023136"/>
    </source>
</evidence>
<evidence type="ECO:0000256" key="1">
    <source>
        <dbReference type="ARBA" id="ARBA00000085"/>
    </source>
</evidence>
<sequence>MTGKIFRSCFLVGLAVMILCTGLFVAVMASQYEEEVYQQLQEELAYVKHGMEESGQAYLTGLRTTQRLTWVDTDGTVLYDSVADPATMENHGDRAEIRQALEEGSGQGKHLSNTLLQKNLYYAARLSDGTVLRISCVETTVGALILGVLQPVLWILVLALILSGILASRLSRQITKPINSLDLENPRLDETYEELFPLVSRLREQNRTIGRQMDALGRRQREFAALAENMSEGVLLIDSRYHVLSGNQSAFHLLGEKQQPESIRQGTCRREIWEAAGKALAGRHAETLMRGESHIFEILASPVTANGQVTGAVILMVDVTEREERESLRREFSANVSHELKTPLTSISGFAELMKEGLVEADKMREFAGDIYKECGQLIALIDDIMKLSRLDEGSEELSAERVDLYDLSQKILQELTPVAAKRGISLHMEGGRQTIQGVWRILHEMIYNLCDNAIKYNKDGGAVTVRVTEEEDQVVVSVEDTGIGISEGQQDRVFERFYRVDKSHSRRVGGTGLGLSIVKHGAQYHNAQLSLDSEPGAGTTITLRFPKQSAA</sequence>
<evidence type="ECO:0000256" key="7">
    <source>
        <dbReference type="ARBA" id="ARBA00023012"/>
    </source>
</evidence>
<comment type="subcellular location">
    <subcellularLocation>
        <location evidence="2">Membrane</location>
    </subcellularLocation>
</comment>
<dbReference type="InterPro" id="IPR005467">
    <property type="entry name" value="His_kinase_dom"/>
</dbReference>
<dbReference type="PANTHER" id="PTHR45453">
    <property type="entry name" value="PHOSPHATE REGULON SENSOR PROTEIN PHOR"/>
    <property type="match status" value="1"/>
</dbReference>
<dbReference type="InterPro" id="IPR004358">
    <property type="entry name" value="Sig_transdc_His_kin-like_C"/>
</dbReference>
<dbReference type="Gene3D" id="3.30.450.20">
    <property type="entry name" value="PAS domain"/>
    <property type="match status" value="1"/>
</dbReference>
<protein>
    <recommendedName>
        <fullName evidence="3">histidine kinase</fullName>
        <ecNumber evidence="3">2.7.13.3</ecNumber>
    </recommendedName>
</protein>
<evidence type="ECO:0000256" key="9">
    <source>
        <dbReference type="SAM" id="Phobius"/>
    </source>
</evidence>
<dbReference type="SUPFAM" id="SSF55785">
    <property type="entry name" value="PYP-like sensor domain (PAS domain)"/>
    <property type="match status" value="1"/>
</dbReference>
<dbReference type="SMART" id="SM00387">
    <property type="entry name" value="HATPase_c"/>
    <property type="match status" value="1"/>
</dbReference>
<evidence type="ECO:0000256" key="2">
    <source>
        <dbReference type="ARBA" id="ARBA00004370"/>
    </source>
</evidence>
<dbReference type="GO" id="GO:0005886">
    <property type="term" value="C:plasma membrane"/>
    <property type="evidence" value="ECO:0007669"/>
    <property type="project" value="TreeGrafter"/>
</dbReference>
<dbReference type="InterPro" id="IPR036097">
    <property type="entry name" value="HisK_dim/P_sf"/>
</dbReference>
<dbReference type="Gene3D" id="1.10.287.130">
    <property type="match status" value="1"/>
</dbReference>
<dbReference type="Proteomes" id="UP000260649">
    <property type="component" value="Unassembled WGS sequence"/>
</dbReference>
<dbReference type="AlphaFoldDB" id="A0A3E2B5U7"/>
<dbReference type="InterPro" id="IPR003661">
    <property type="entry name" value="HisK_dim/P_dom"/>
</dbReference>
<name>A0A3E2B5U7_9FIRM</name>
<dbReference type="EMBL" id="QQRQ01000002">
    <property type="protein sequence ID" value="RFT07397.1"/>
    <property type="molecule type" value="Genomic_DNA"/>
</dbReference>
<dbReference type="CDD" id="cd00082">
    <property type="entry name" value="HisKA"/>
    <property type="match status" value="1"/>
</dbReference>
<dbReference type="FunFam" id="1.10.287.130:FF:000001">
    <property type="entry name" value="Two-component sensor histidine kinase"/>
    <property type="match status" value="1"/>
</dbReference>
<reference evidence="11 12" key="1">
    <citation type="submission" date="2018-07" db="EMBL/GenBank/DDBJ databases">
        <title>GABA Modulating Bacteria of the Human Gut Microbiota.</title>
        <authorList>
            <person name="Strandwitz P."/>
            <person name="Kim K.H."/>
            <person name="Terekhova D."/>
            <person name="Liu J.K."/>
            <person name="Sharma A."/>
            <person name="Levering J."/>
            <person name="Mcdonald D."/>
            <person name="Dietrich D."/>
            <person name="Ramadhar T.R."/>
            <person name="Lekbua A."/>
            <person name="Mroue N."/>
            <person name="Liston C."/>
            <person name="Stewart E.J."/>
            <person name="Dubin M.J."/>
            <person name="Zengler K."/>
            <person name="Knight R."/>
            <person name="Gilbert J.A."/>
            <person name="Clardy J."/>
            <person name="Lewis K."/>
        </authorList>
    </citation>
    <scope>NUCLEOTIDE SEQUENCE [LARGE SCALE GENOMIC DNA]</scope>
    <source>
        <strain evidence="11 12">KLE1738</strain>
    </source>
</reference>
<evidence type="ECO:0000256" key="3">
    <source>
        <dbReference type="ARBA" id="ARBA00012438"/>
    </source>
</evidence>
<dbReference type="GO" id="GO:0000155">
    <property type="term" value="F:phosphorelay sensor kinase activity"/>
    <property type="evidence" value="ECO:0007669"/>
    <property type="project" value="InterPro"/>
</dbReference>
<dbReference type="SUPFAM" id="SSF55874">
    <property type="entry name" value="ATPase domain of HSP90 chaperone/DNA topoisomerase II/histidine kinase"/>
    <property type="match status" value="1"/>
</dbReference>
<comment type="catalytic activity">
    <reaction evidence="1">
        <text>ATP + protein L-histidine = ADP + protein N-phospho-L-histidine.</text>
        <dbReference type="EC" id="2.7.13.3"/>
    </reaction>
</comment>
<evidence type="ECO:0000256" key="4">
    <source>
        <dbReference type="ARBA" id="ARBA00022553"/>
    </source>
</evidence>
<feature type="transmembrane region" description="Helical" evidence="9">
    <location>
        <begin position="141"/>
        <end position="167"/>
    </location>
</feature>
<dbReference type="EC" id="2.7.13.3" evidence="3"/>
<dbReference type="PRINTS" id="PR00344">
    <property type="entry name" value="BCTRLSENSOR"/>
</dbReference>
<dbReference type="GO" id="GO:0004721">
    <property type="term" value="F:phosphoprotein phosphatase activity"/>
    <property type="evidence" value="ECO:0007669"/>
    <property type="project" value="TreeGrafter"/>
</dbReference>
<keyword evidence="9" id="KW-0812">Transmembrane</keyword>
<dbReference type="InterPro" id="IPR036890">
    <property type="entry name" value="HATPase_C_sf"/>
</dbReference>